<feature type="chain" id="PRO_5009925061" description="Exopolysaccharide biosynthesis protein YbjH" evidence="1">
    <location>
        <begin position="23"/>
        <end position="298"/>
    </location>
</feature>
<accession>A0A1M7DMC6</accession>
<reference evidence="2 3" key="1">
    <citation type="submission" date="2016-11" db="EMBL/GenBank/DDBJ databases">
        <authorList>
            <person name="Jaros S."/>
            <person name="Januszkiewicz K."/>
            <person name="Wedrychowicz H."/>
        </authorList>
    </citation>
    <scope>NUCLEOTIDE SEQUENCE [LARGE SCALE GENOMIC DNA]</scope>
    <source>
        <strain evidence="2 3">BPI-34</strain>
    </source>
</reference>
<organism evidence="2 3">
    <name type="scientific">Xylanibacter ruminicola</name>
    <name type="common">Prevotella ruminicola</name>
    <dbReference type="NCBI Taxonomy" id="839"/>
    <lineage>
        <taxon>Bacteria</taxon>
        <taxon>Pseudomonadati</taxon>
        <taxon>Bacteroidota</taxon>
        <taxon>Bacteroidia</taxon>
        <taxon>Bacteroidales</taxon>
        <taxon>Prevotellaceae</taxon>
        <taxon>Xylanibacter</taxon>
    </lineage>
</organism>
<evidence type="ECO:0008006" key="4">
    <source>
        <dbReference type="Google" id="ProtNLM"/>
    </source>
</evidence>
<feature type="signal peptide" evidence="1">
    <location>
        <begin position="1"/>
        <end position="22"/>
    </location>
</feature>
<sequence length="298" mass="34136">MSGRFSCIIALLMLLQASPTLAQQEQQTELFCGAELFYGDTNFTRLYNVRINATPGIKVHLGNDWLVAGQIQVPIVNDGYAKRYNMIRLSMANVAKELHFKQTNQHLKITAGLFGQERYGGDVRWMWVANNWLMLQARAGLISHWALGFDFDKNSESEFENDWSTIGILGANVWLNPWNTEFRVSGGRYMNKDYGVEGEILRHFKHCTVSTFLQYHEKHHNVETSTTNRVTGGFRIVMMIPPYKKSNKKVVIRPASNFRLTYNAQSNGYSMKKYSTDPEENERTNAISIPWGTGNFNE</sequence>
<gene>
    <name evidence="2" type="ORF">SAMN04488494_0783</name>
</gene>
<evidence type="ECO:0000313" key="2">
    <source>
        <dbReference type="EMBL" id="SHL80630.1"/>
    </source>
</evidence>
<keyword evidence="1" id="KW-0732">Signal</keyword>
<evidence type="ECO:0000256" key="1">
    <source>
        <dbReference type="SAM" id="SignalP"/>
    </source>
</evidence>
<dbReference type="RefSeq" id="WP_139294625.1">
    <property type="nucleotide sequence ID" value="NZ_FOLF01000002.1"/>
</dbReference>
<dbReference type="Proteomes" id="UP000184280">
    <property type="component" value="Unassembled WGS sequence"/>
</dbReference>
<proteinExistence type="predicted"/>
<evidence type="ECO:0000313" key="3">
    <source>
        <dbReference type="Proteomes" id="UP000184280"/>
    </source>
</evidence>
<protein>
    <recommendedName>
        <fullName evidence="4">Exopolysaccharide biosynthesis protein YbjH</fullName>
    </recommendedName>
</protein>
<dbReference type="OrthoDB" id="1040106at2"/>
<name>A0A1M7DMC6_XYLRU</name>
<dbReference type="AlphaFoldDB" id="A0A1M7DMC6"/>
<dbReference type="EMBL" id="FRCJ01000001">
    <property type="protein sequence ID" value="SHL80630.1"/>
    <property type="molecule type" value="Genomic_DNA"/>
</dbReference>